<proteinExistence type="predicted"/>
<dbReference type="PANTHER" id="PTHR31286:SF173">
    <property type="entry name" value="DUF4283 DOMAIN-CONTAINING PROTEIN"/>
    <property type="match status" value="1"/>
</dbReference>
<dbReference type="InterPro" id="IPR040256">
    <property type="entry name" value="At4g02000-like"/>
</dbReference>
<evidence type="ECO:0000313" key="3">
    <source>
        <dbReference type="Proteomes" id="UP000239757"/>
    </source>
</evidence>
<accession>A0A2P5XTC6</accession>
<reference evidence="2 3" key="1">
    <citation type="submission" date="2015-01" db="EMBL/GenBank/DDBJ databases">
        <title>Genome of allotetraploid Gossypium barbadense reveals genomic plasticity and fiber elongation in cotton evolution.</title>
        <authorList>
            <person name="Chen X."/>
            <person name="Liu X."/>
            <person name="Zhao B."/>
            <person name="Zheng H."/>
            <person name="Hu Y."/>
            <person name="Lu G."/>
            <person name="Yang C."/>
            <person name="Chen J."/>
            <person name="Shan C."/>
            <person name="Zhang L."/>
            <person name="Zhou Y."/>
            <person name="Wang L."/>
            <person name="Guo W."/>
            <person name="Bai Y."/>
            <person name="Ruan J."/>
            <person name="Shangguan X."/>
            <person name="Mao Y."/>
            <person name="Jiang J."/>
            <person name="Zhu Y."/>
            <person name="Lei J."/>
            <person name="Kang H."/>
            <person name="Chen S."/>
            <person name="He X."/>
            <person name="Wang R."/>
            <person name="Wang Y."/>
            <person name="Chen J."/>
            <person name="Wang L."/>
            <person name="Yu S."/>
            <person name="Wang B."/>
            <person name="Wei J."/>
            <person name="Song S."/>
            <person name="Lu X."/>
            <person name="Gao Z."/>
            <person name="Gu W."/>
            <person name="Deng X."/>
            <person name="Ma D."/>
            <person name="Wang S."/>
            <person name="Liang W."/>
            <person name="Fang L."/>
            <person name="Cai C."/>
            <person name="Zhu X."/>
            <person name="Zhou B."/>
            <person name="Zhang Y."/>
            <person name="Chen Z."/>
            <person name="Xu S."/>
            <person name="Zhu R."/>
            <person name="Wang S."/>
            <person name="Zhang T."/>
            <person name="Zhao G."/>
        </authorList>
    </citation>
    <scope>NUCLEOTIDE SEQUENCE [LARGE SCALE GENOMIC DNA]</scope>
    <source>
        <strain evidence="3">cv. Xinhai21</strain>
        <tissue evidence="2">Leaf</tissue>
    </source>
</reference>
<protein>
    <recommendedName>
        <fullName evidence="1">DUF4283 domain-containing protein</fullName>
    </recommendedName>
</protein>
<dbReference type="Pfam" id="PF14111">
    <property type="entry name" value="DUF4283"/>
    <property type="match status" value="1"/>
</dbReference>
<sequence length="220" mass="25151">MELMVILKLLGRNIGYRALNNRISSLWNPSKPFHFMDIENEYYMAKFQSIDDYTKVLSQGPSLIYGQYLTVQTCTKEFSPLQPYPSMVLAWIWLPGLLGFLYKNKILEEIGGIIGKVVRLDFNTDSKIRGRFARMVVYINFDKPLIAQVLVNGMNQRVEYEALPTICFTCWKHGHTKELCASLQSELAPEKDQMNVTPTEVGKGGEGVVYGPWMVVKRKA</sequence>
<gene>
    <name evidence="2" type="ORF">GOBAR_AA14015</name>
</gene>
<evidence type="ECO:0000259" key="1">
    <source>
        <dbReference type="Pfam" id="PF14111"/>
    </source>
</evidence>
<dbReference type="Proteomes" id="UP000239757">
    <property type="component" value="Unassembled WGS sequence"/>
</dbReference>
<dbReference type="PANTHER" id="PTHR31286">
    <property type="entry name" value="GLYCINE-RICH CELL WALL STRUCTURAL PROTEIN 1.8-LIKE"/>
    <property type="match status" value="1"/>
</dbReference>
<feature type="domain" description="DUF4283" evidence="1">
    <location>
        <begin position="3"/>
        <end position="80"/>
    </location>
</feature>
<name>A0A2P5XTC6_GOSBA</name>
<dbReference type="AlphaFoldDB" id="A0A2P5XTC6"/>
<evidence type="ECO:0000313" key="2">
    <source>
        <dbReference type="EMBL" id="PPS06621.1"/>
    </source>
</evidence>
<dbReference type="OrthoDB" id="993965at2759"/>
<dbReference type="EMBL" id="KZ664257">
    <property type="protein sequence ID" value="PPS06621.1"/>
    <property type="molecule type" value="Genomic_DNA"/>
</dbReference>
<dbReference type="InterPro" id="IPR025558">
    <property type="entry name" value="DUF4283"/>
</dbReference>
<organism evidence="2 3">
    <name type="scientific">Gossypium barbadense</name>
    <name type="common">Sea Island cotton</name>
    <name type="synonym">Hibiscus barbadensis</name>
    <dbReference type="NCBI Taxonomy" id="3634"/>
    <lineage>
        <taxon>Eukaryota</taxon>
        <taxon>Viridiplantae</taxon>
        <taxon>Streptophyta</taxon>
        <taxon>Embryophyta</taxon>
        <taxon>Tracheophyta</taxon>
        <taxon>Spermatophyta</taxon>
        <taxon>Magnoliopsida</taxon>
        <taxon>eudicotyledons</taxon>
        <taxon>Gunneridae</taxon>
        <taxon>Pentapetalae</taxon>
        <taxon>rosids</taxon>
        <taxon>malvids</taxon>
        <taxon>Malvales</taxon>
        <taxon>Malvaceae</taxon>
        <taxon>Malvoideae</taxon>
        <taxon>Gossypium</taxon>
    </lineage>
</organism>